<proteinExistence type="predicted"/>
<accession>I4E2K2</accession>
<organism evidence="1">
    <name type="scientific">Neisseria meningitidis alpha522</name>
    <dbReference type="NCBI Taxonomy" id="996307"/>
    <lineage>
        <taxon>Bacteria</taxon>
        <taxon>Pseudomonadati</taxon>
        <taxon>Pseudomonadota</taxon>
        <taxon>Betaproteobacteria</taxon>
        <taxon>Neisseriales</taxon>
        <taxon>Neisseriaceae</taxon>
        <taxon>Neisseria</taxon>
    </lineage>
</organism>
<gene>
    <name evidence="1" type="ORF">NMALPHA522_0020</name>
</gene>
<dbReference type="AlphaFoldDB" id="I4E2K2"/>
<sequence length="48" mass="5444">MPTDLDSRFCGNDESIRTETCRDDSTAGCTGTPRADFKHFQKTEIFKN</sequence>
<reference evidence="1" key="1">
    <citation type="submission" date="2011-03" db="EMBL/GenBank/DDBJ databases">
        <title>Draft genome of Neisseria meningitidis strain alpha522.</title>
        <authorList>
            <person name="Schoen C."/>
            <person name="Blom J."/>
        </authorList>
    </citation>
    <scope>NUCLEOTIDE SEQUENCE</scope>
    <source>
        <strain evidence="1">Alpha522</strain>
    </source>
</reference>
<evidence type="ECO:0000313" key="1">
    <source>
        <dbReference type="EMBL" id="CCA43561.1"/>
    </source>
</evidence>
<name>I4E2K2_NEIME</name>
<dbReference type="EMBL" id="FR845693">
    <property type="protein sequence ID" value="CCA43561.1"/>
    <property type="molecule type" value="Genomic_DNA"/>
</dbReference>
<protein>
    <submittedName>
        <fullName evidence="1">Uncharacterized protein</fullName>
    </submittedName>
</protein>